<evidence type="ECO:0000256" key="1">
    <source>
        <dbReference type="SAM" id="MobiDB-lite"/>
    </source>
</evidence>
<feature type="compositionally biased region" description="Pro residues" evidence="1">
    <location>
        <begin position="148"/>
        <end position="160"/>
    </location>
</feature>
<dbReference type="EMBL" id="DS547110">
    <property type="protein sequence ID" value="EDR05994.1"/>
    <property type="molecule type" value="Genomic_DNA"/>
</dbReference>
<feature type="region of interest" description="Disordered" evidence="1">
    <location>
        <begin position="306"/>
        <end position="357"/>
    </location>
</feature>
<accession>B0DHD1</accession>
<feature type="compositionally biased region" description="Low complexity" evidence="1">
    <location>
        <begin position="18"/>
        <end position="28"/>
    </location>
</feature>
<feature type="region of interest" description="Disordered" evidence="1">
    <location>
        <begin position="210"/>
        <end position="238"/>
    </location>
</feature>
<reference evidence="2 3" key="1">
    <citation type="journal article" date="2008" name="Nature">
        <title>The genome of Laccaria bicolor provides insights into mycorrhizal symbiosis.</title>
        <authorList>
            <person name="Martin F."/>
            <person name="Aerts A."/>
            <person name="Ahren D."/>
            <person name="Brun A."/>
            <person name="Danchin E.G.J."/>
            <person name="Duchaussoy F."/>
            <person name="Gibon J."/>
            <person name="Kohler A."/>
            <person name="Lindquist E."/>
            <person name="Pereda V."/>
            <person name="Salamov A."/>
            <person name="Shapiro H.J."/>
            <person name="Wuyts J."/>
            <person name="Blaudez D."/>
            <person name="Buee M."/>
            <person name="Brokstein P."/>
            <person name="Canbaeck B."/>
            <person name="Cohen D."/>
            <person name="Courty P.E."/>
            <person name="Coutinho P.M."/>
            <person name="Delaruelle C."/>
            <person name="Detter J.C."/>
            <person name="Deveau A."/>
            <person name="DiFazio S."/>
            <person name="Duplessis S."/>
            <person name="Fraissinet-Tachet L."/>
            <person name="Lucic E."/>
            <person name="Frey-Klett P."/>
            <person name="Fourrey C."/>
            <person name="Feussner I."/>
            <person name="Gay G."/>
            <person name="Grimwood J."/>
            <person name="Hoegger P.J."/>
            <person name="Jain P."/>
            <person name="Kilaru S."/>
            <person name="Labbe J."/>
            <person name="Lin Y.C."/>
            <person name="Legue V."/>
            <person name="Le Tacon F."/>
            <person name="Marmeisse R."/>
            <person name="Melayah D."/>
            <person name="Montanini B."/>
            <person name="Muratet M."/>
            <person name="Nehls U."/>
            <person name="Niculita-Hirzel H."/>
            <person name="Oudot-Le Secq M.P."/>
            <person name="Peter M."/>
            <person name="Quesneville H."/>
            <person name="Rajashekar B."/>
            <person name="Reich M."/>
            <person name="Rouhier N."/>
            <person name="Schmutz J."/>
            <person name="Yin T."/>
            <person name="Chalot M."/>
            <person name="Henrissat B."/>
            <person name="Kuees U."/>
            <person name="Lucas S."/>
            <person name="Van de Peer Y."/>
            <person name="Podila G.K."/>
            <person name="Polle A."/>
            <person name="Pukkila P.J."/>
            <person name="Richardson P.M."/>
            <person name="Rouze P."/>
            <person name="Sanders I.R."/>
            <person name="Stajich J.E."/>
            <person name="Tunlid A."/>
            <person name="Tuskan G."/>
            <person name="Grigoriev I.V."/>
        </authorList>
    </citation>
    <scope>NUCLEOTIDE SEQUENCE [LARGE SCALE GENOMIC DNA]</scope>
    <source>
        <strain evidence="3">S238N-H82 / ATCC MYA-4686</strain>
    </source>
</reference>
<sequence>MSTSNNSRKRKHPPNPTKKPTIIPNNQDPDPDPALFIQAYEATIIRGPHAKALARSLEVVQYDFESDDLPSASASENQKKPVVGEALIRWGGERPTTVPAFPDDEDGDCGLIRNGVDSPVHVLLPEEEPAVWVDRYDVRLLLDVLPPPASSSSVPPPAPESPTGWSDLPSDSEDMFFFSPDEANDFRREKKRKVMERTREERLKARMVEDGDDEDAANHGGEEENVWGGKPDQTQKELMSRTAKQLLSSSNPAQLEMRVLANYGADKRFAFLRGRWKRSWMLAKHKVRVELDRKEEEKKRGVGLGLVAAYGSDEGSSDDEKERKEGGGSLDGEMKDEDTTVVTPLDPEEAIKEARRIKAKEWAQKRRAKKEAEDKS</sequence>
<dbReference type="Proteomes" id="UP000001194">
    <property type="component" value="Unassembled WGS sequence"/>
</dbReference>
<feature type="region of interest" description="Disordered" evidence="1">
    <location>
        <begin position="1"/>
        <end position="33"/>
    </location>
</feature>
<name>B0DHD1_LACBS</name>
<evidence type="ECO:0000313" key="3">
    <source>
        <dbReference type="Proteomes" id="UP000001194"/>
    </source>
</evidence>
<dbReference type="HOGENOM" id="CLU_055486_0_0_1"/>
<organism evidence="3">
    <name type="scientific">Laccaria bicolor (strain S238N-H82 / ATCC MYA-4686)</name>
    <name type="common">Bicoloured deceiver</name>
    <name type="synonym">Laccaria laccata var. bicolor</name>
    <dbReference type="NCBI Taxonomy" id="486041"/>
    <lineage>
        <taxon>Eukaryota</taxon>
        <taxon>Fungi</taxon>
        <taxon>Dikarya</taxon>
        <taxon>Basidiomycota</taxon>
        <taxon>Agaricomycotina</taxon>
        <taxon>Agaricomycetes</taxon>
        <taxon>Agaricomycetidae</taxon>
        <taxon>Agaricales</taxon>
        <taxon>Agaricineae</taxon>
        <taxon>Hydnangiaceae</taxon>
        <taxon>Laccaria</taxon>
    </lineage>
</organism>
<dbReference type="InParanoid" id="B0DHD1"/>
<dbReference type="KEGG" id="lbc:LACBIDRAFT_294736"/>
<dbReference type="OrthoDB" id="2552978at2759"/>
<feature type="region of interest" description="Disordered" evidence="1">
    <location>
        <begin position="148"/>
        <end position="171"/>
    </location>
</feature>
<dbReference type="RefSeq" id="XP_001883282.1">
    <property type="nucleotide sequence ID" value="XM_001883247.1"/>
</dbReference>
<evidence type="ECO:0000313" key="2">
    <source>
        <dbReference type="EMBL" id="EDR05994.1"/>
    </source>
</evidence>
<gene>
    <name evidence="2" type="ORF">LACBIDRAFT_294736</name>
</gene>
<dbReference type="GeneID" id="6078899"/>
<protein>
    <submittedName>
        <fullName evidence="2">Predicted protein</fullName>
    </submittedName>
</protein>
<dbReference type="AlphaFoldDB" id="B0DHD1"/>
<keyword evidence="3" id="KW-1185">Reference proteome</keyword>
<proteinExistence type="predicted"/>